<feature type="compositionally biased region" description="Gly residues" evidence="13">
    <location>
        <begin position="61"/>
        <end position="70"/>
    </location>
</feature>
<comment type="catalytic activity">
    <reaction evidence="10">
        <text>O-phospho-L-seryl-[protein] + H2O = L-seryl-[protein] + phosphate</text>
        <dbReference type="Rhea" id="RHEA:20629"/>
        <dbReference type="Rhea" id="RHEA-COMP:9863"/>
        <dbReference type="Rhea" id="RHEA-COMP:11604"/>
        <dbReference type="ChEBI" id="CHEBI:15377"/>
        <dbReference type="ChEBI" id="CHEBI:29999"/>
        <dbReference type="ChEBI" id="CHEBI:43474"/>
        <dbReference type="ChEBI" id="CHEBI:83421"/>
        <dbReference type="EC" id="3.1.3.16"/>
    </reaction>
</comment>
<feature type="compositionally biased region" description="Acidic residues" evidence="13">
    <location>
        <begin position="217"/>
        <end position="232"/>
    </location>
</feature>
<feature type="compositionally biased region" description="Acidic residues" evidence="13">
    <location>
        <begin position="243"/>
        <end position="267"/>
    </location>
</feature>
<comment type="caution">
    <text evidence="15">The sequence shown here is derived from an EMBL/GenBank/DDBJ whole genome shotgun (WGS) entry which is preliminary data.</text>
</comment>
<dbReference type="CDD" id="cd00143">
    <property type="entry name" value="PP2Cc"/>
    <property type="match status" value="1"/>
</dbReference>
<dbReference type="GO" id="GO:0046872">
    <property type="term" value="F:metal ion binding"/>
    <property type="evidence" value="ECO:0007669"/>
    <property type="project" value="UniProtKB-KW"/>
</dbReference>
<dbReference type="Gene3D" id="3.60.40.10">
    <property type="entry name" value="PPM-type phosphatase domain"/>
    <property type="match status" value="2"/>
</dbReference>
<feature type="compositionally biased region" description="Low complexity" evidence="13">
    <location>
        <begin position="71"/>
        <end position="84"/>
    </location>
</feature>
<name>A0ABD3MG20_9STRA</name>
<keyword evidence="8 12" id="KW-0904">Protein phosphatase</keyword>
<dbReference type="InterPro" id="IPR015655">
    <property type="entry name" value="PP2C"/>
</dbReference>
<evidence type="ECO:0000256" key="9">
    <source>
        <dbReference type="ARBA" id="ARBA00023211"/>
    </source>
</evidence>
<dbReference type="AlphaFoldDB" id="A0ABD3MG20"/>
<dbReference type="Proteomes" id="UP001530293">
    <property type="component" value="Unassembled WGS sequence"/>
</dbReference>
<feature type="region of interest" description="Disordered" evidence="13">
    <location>
        <begin position="344"/>
        <end position="380"/>
    </location>
</feature>
<evidence type="ECO:0000256" key="4">
    <source>
        <dbReference type="ARBA" id="ARBA00013081"/>
    </source>
</evidence>
<evidence type="ECO:0000256" key="3">
    <source>
        <dbReference type="ARBA" id="ARBA00006702"/>
    </source>
</evidence>
<dbReference type="PANTHER" id="PTHR13832:SF803">
    <property type="entry name" value="PROTEIN PHOSPHATASE 1G"/>
    <property type="match status" value="1"/>
</dbReference>
<dbReference type="SMART" id="SM00332">
    <property type="entry name" value="PP2Cc"/>
    <property type="match status" value="1"/>
</dbReference>
<sequence>MGSYLSTPILDKHTEVGCDLSDTTTPIRWAVVDMQGWRKTMEDAHVARTDVMLPGSRVDYDGGGGGGGRGSQVSNGGHAASASSSQHQHAKVFAVFDGHGGAEVARFCSIYLVPMLISRSHWRGATTEGRGGNNNSTMNGHGHNNSSMAACVAQALIDTFHELDRLIDDPNWRSEIEKWREERPPPYVPGSSGGGDIILQSPARSEKNVTVEKIDVDNDDDDDDSEVVDIEMEQQQCRQTIMDDSDFSTEDDEEDDDDEENDGDAADFMDHERGNGRHTISEGLDEEDIGEAMDAENGNNKNNIAFQGSKVTTAANSFSLNSMIDDESDDDELFEDSLCCEERKDGATGGLENEQSDGIVRDDEIDDGKSGNNNNDRGQFEGTVSTVVAAAASALTGKKTERSSTSGMMHLRNDTLALFQKFLRMSGTDDENNPDKNDTEKKDDDGEDSADAVSEPEPMNMNGSGNNSSSSSSATEAYNNHGRSDNDIVIPTKSQLLNPPTGIVPVSASVPTRIQNGRKICNLPDHPVHAGCTSVVSVIVGRTLVVANAGDSRAVICRAGGVAEPLSFDHKPFQNREMDRITNAGGFVNQFGRVNGNLNLSRSIGDLKYKQVPGIPPAEQMITAEPDILSTTLWPGDEFIILGCDGIWDCLSNEECVKYVRDRIDSKVPHEIGREMLDEIVSADPRASQGIGGDNMTIIIVDLLPHTRSYSKGNNC</sequence>
<evidence type="ECO:0000313" key="15">
    <source>
        <dbReference type="EMBL" id="KAL3762894.1"/>
    </source>
</evidence>
<feature type="domain" description="PPM-type phosphatase" evidence="14">
    <location>
        <begin position="28"/>
        <end position="703"/>
    </location>
</feature>
<dbReference type="Pfam" id="PF00481">
    <property type="entry name" value="PP2C"/>
    <property type="match status" value="1"/>
</dbReference>
<comment type="cofactor">
    <cofactor evidence="1">
        <name>Mn(2+)</name>
        <dbReference type="ChEBI" id="CHEBI:29035"/>
    </cofactor>
</comment>
<gene>
    <name evidence="15" type="ORF">ACHAWU_001041</name>
</gene>
<dbReference type="InterPro" id="IPR036457">
    <property type="entry name" value="PPM-type-like_dom_sf"/>
</dbReference>
<evidence type="ECO:0000256" key="5">
    <source>
        <dbReference type="ARBA" id="ARBA00022723"/>
    </source>
</evidence>
<feature type="compositionally biased region" description="Basic and acidic residues" evidence="13">
    <location>
        <begin position="433"/>
        <end position="444"/>
    </location>
</feature>
<feature type="region of interest" description="Disordered" evidence="13">
    <location>
        <begin position="182"/>
        <end position="281"/>
    </location>
</feature>
<evidence type="ECO:0000256" key="12">
    <source>
        <dbReference type="RuleBase" id="RU003465"/>
    </source>
</evidence>
<comment type="subcellular location">
    <subcellularLocation>
        <location evidence="2">Membrane</location>
        <topology evidence="2">Peripheral membrane protein</topology>
    </subcellularLocation>
</comment>
<evidence type="ECO:0000256" key="2">
    <source>
        <dbReference type="ARBA" id="ARBA00004170"/>
    </source>
</evidence>
<dbReference type="GO" id="GO:0004722">
    <property type="term" value="F:protein serine/threonine phosphatase activity"/>
    <property type="evidence" value="ECO:0007669"/>
    <property type="project" value="UniProtKB-EC"/>
</dbReference>
<dbReference type="PROSITE" id="PS01032">
    <property type="entry name" value="PPM_1"/>
    <property type="match status" value="1"/>
</dbReference>
<evidence type="ECO:0000256" key="13">
    <source>
        <dbReference type="SAM" id="MobiDB-lite"/>
    </source>
</evidence>
<keyword evidence="5" id="KW-0479">Metal-binding</keyword>
<feature type="compositionally biased region" description="Basic and acidic residues" evidence="13">
    <location>
        <begin position="204"/>
        <end position="216"/>
    </location>
</feature>
<comment type="catalytic activity">
    <reaction evidence="11">
        <text>O-phospho-L-threonyl-[protein] + H2O = L-threonyl-[protein] + phosphate</text>
        <dbReference type="Rhea" id="RHEA:47004"/>
        <dbReference type="Rhea" id="RHEA-COMP:11060"/>
        <dbReference type="Rhea" id="RHEA-COMP:11605"/>
        <dbReference type="ChEBI" id="CHEBI:15377"/>
        <dbReference type="ChEBI" id="CHEBI:30013"/>
        <dbReference type="ChEBI" id="CHEBI:43474"/>
        <dbReference type="ChEBI" id="CHEBI:61977"/>
        <dbReference type="EC" id="3.1.3.16"/>
    </reaction>
</comment>
<evidence type="ECO:0000256" key="11">
    <source>
        <dbReference type="ARBA" id="ARBA00048336"/>
    </source>
</evidence>
<dbReference type="SUPFAM" id="SSF81606">
    <property type="entry name" value="PP2C-like"/>
    <property type="match status" value="2"/>
</dbReference>
<evidence type="ECO:0000313" key="16">
    <source>
        <dbReference type="Proteomes" id="UP001530293"/>
    </source>
</evidence>
<dbReference type="InterPro" id="IPR001932">
    <property type="entry name" value="PPM-type_phosphatase-like_dom"/>
</dbReference>
<keyword evidence="7" id="KW-0460">Magnesium</keyword>
<dbReference type="GO" id="GO:0016020">
    <property type="term" value="C:membrane"/>
    <property type="evidence" value="ECO:0007669"/>
    <property type="project" value="UniProtKB-SubCell"/>
</dbReference>
<evidence type="ECO:0000256" key="1">
    <source>
        <dbReference type="ARBA" id="ARBA00001936"/>
    </source>
</evidence>
<evidence type="ECO:0000256" key="6">
    <source>
        <dbReference type="ARBA" id="ARBA00022801"/>
    </source>
</evidence>
<reference evidence="15 16" key="1">
    <citation type="submission" date="2024-10" db="EMBL/GenBank/DDBJ databases">
        <title>Updated reference genomes for cyclostephanoid diatoms.</title>
        <authorList>
            <person name="Roberts W.R."/>
            <person name="Alverson A.J."/>
        </authorList>
    </citation>
    <scope>NUCLEOTIDE SEQUENCE [LARGE SCALE GENOMIC DNA]</scope>
    <source>
        <strain evidence="15 16">AJA232-27</strain>
    </source>
</reference>
<accession>A0ABD3MG20</accession>
<evidence type="ECO:0000256" key="10">
    <source>
        <dbReference type="ARBA" id="ARBA00047761"/>
    </source>
</evidence>
<evidence type="ECO:0000259" key="14">
    <source>
        <dbReference type="PROSITE" id="PS51746"/>
    </source>
</evidence>
<keyword evidence="6 12" id="KW-0378">Hydrolase</keyword>
<dbReference type="EMBL" id="JALLBG020000130">
    <property type="protein sequence ID" value="KAL3762894.1"/>
    <property type="molecule type" value="Genomic_DNA"/>
</dbReference>
<evidence type="ECO:0000256" key="8">
    <source>
        <dbReference type="ARBA" id="ARBA00022912"/>
    </source>
</evidence>
<evidence type="ECO:0000256" key="7">
    <source>
        <dbReference type="ARBA" id="ARBA00022842"/>
    </source>
</evidence>
<proteinExistence type="inferred from homology"/>
<protein>
    <recommendedName>
        <fullName evidence="4">protein-serine/threonine phosphatase</fullName>
        <ecNumber evidence="4">3.1.3.16</ecNumber>
    </recommendedName>
</protein>
<feature type="region of interest" description="Disordered" evidence="13">
    <location>
        <begin position="55"/>
        <end position="84"/>
    </location>
</feature>
<dbReference type="InterPro" id="IPR000222">
    <property type="entry name" value="PP2C_BS"/>
</dbReference>
<comment type="similarity">
    <text evidence="3 12">Belongs to the PP2C family.</text>
</comment>
<organism evidence="15 16">
    <name type="scientific">Discostella pseudostelligera</name>
    <dbReference type="NCBI Taxonomy" id="259834"/>
    <lineage>
        <taxon>Eukaryota</taxon>
        <taxon>Sar</taxon>
        <taxon>Stramenopiles</taxon>
        <taxon>Ochrophyta</taxon>
        <taxon>Bacillariophyta</taxon>
        <taxon>Coscinodiscophyceae</taxon>
        <taxon>Thalassiosirophycidae</taxon>
        <taxon>Stephanodiscales</taxon>
        <taxon>Stephanodiscaceae</taxon>
        <taxon>Discostella</taxon>
    </lineage>
</organism>
<feature type="compositionally biased region" description="Low complexity" evidence="13">
    <location>
        <begin position="459"/>
        <end position="473"/>
    </location>
</feature>
<dbReference type="EC" id="3.1.3.16" evidence="4"/>
<dbReference type="PANTHER" id="PTHR13832">
    <property type="entry name" value="PROTEIN PHOSPHATASE 2C"/>
    <property type="match status" value="1"/>
</dbReference>
<feature type="region of interest" description="Disordered" evidence="13">
    <location>
        <begin position="425"/>
        <end position="487"/>
    </location>
</feature>
<keyword evidence="9" id="KW-0464">Manganese</keyword>
<keyword evidence="16" id="KW-1185">Reference proteome</keyword>
<dbReference type="PROSITE" id="PS51746">
    <property type="entry name" value="PPM_2"/>
    <property type="match status" value="1"/>
</dbReference>